<reference evidence="1 2" key="2">
    <citation type="submission" date="2017-10" db="EMBL/GenBank/DDBJ databases">
        <title>Extensive intraspecific genome diversity in a model arbuscular mycorrhizal fungus.</title>
        <authorList>
            <person name="Chen E.C.H."/>
            <person name="Morin E."/>
            <person name="Baudet D."/>
            <person name="Noel J."/>
            <person name="Ndikumana S."/>
            <person name="Charron P."/>
            <person name="St-Onge C."/>
            <person name="Giorgi J."/>
            <person name="Grigoriev I.V."/>
            <person name="Roux C."/>
            <person name="Martin F.M."/>
            <person name="Corradi N."/>
        </authorList>
    </citation>
    <scope>NUCLEOTIDE SEQUENCE [LARGE SCALE GENOMIC DNA]</scope>
    <source>
        <strain evidence="1 2">C2</strain>
    </source>
</reference>
<name>A0A2N1KYS1_9GLOM</name>
<dbReference type="AlphaFoldDB" id="A0A2N1KYS1"/>
<feature type="non-terminal residue" evidence="1">
    <location>
        <position position="1"/>
    </location>
</feature>
<dbReference type="EMBL" id="LLXL01009558">
    <property type="protein sequence ID" value="PKK42294.1"/>
    <property type="molecule type" value="Genomic_DNA"/>
</dbReference>
<proteinExistence type="predicted"/>
<comment type="caution">
    <text evidence="1">The sequence shown here is derived from an EMBL/GenBank/DDBJ whole genome shotgun (WGS) entry which is preliminary data.</text>
</comment>
<accession>A0A2N1KYS1</accession>
<evidence type="ECO:0000313" key="1">
    <source>
        <dbReference type="EMBL" id="PKK42294.1"/>
    </source>
</evidence>
<protein>
    <submittedName>
        <fullName evidence="1">Uncharacterized protein</fullName>
    </submittedName>
</protein>
<sequence length="65" mass="8156">QYGFAIEVQGKQYEQHIKYFYENKEDFKKQLIYNQLKKELCEENLIALRYIWYYKDSYIVIPKHL</sequence>
<evidence type="ECO:0000313" key="2">
    <source>
        <dbReference type="Proteomes" id="UP000233469"/>
    </source>
</evidence>
<gene>
    <name evidence="1" type="ORF">RhiirC2_804531</name>
</gene>
<reference evidence="1 2" key="1">
    <citation type="submission" date="2016-04" db="EMBL/GenBank/DDBJ databases">
        <title>Genome analyses suggest a sexual origin of heterokaryosis in a supposedly ancient asexual fungus.</title>
        <authorList>
            <person name="Ropars J."/>
            <person name="Sedzielewska K."/>
            <person name="Noel J."/>
            <person name="Charron P."/>
            <person name="Farinelli L."/>
            <person name="Marton T."/>
            <person name="Kruger M."/>
            <person name="Pelin A."/>
            <person name="Brachmann A."/>
            <person name="Corradi N."/>
        </authorList>
    </citation>
    <scope>NUCLEOTIDE SEQUENCE [LARGE SCALE GENOMIC DNA]</scope>
    <source>
        <strain evidence="1 2">C2</strain>
    </source>
</reference>
<organism evidence="1 2">
    <name type="scientific">Rhizophagus irregularis</name>
    <dbReference type="NCBI Taxonomy" id="588596"/>
    <lineage>
        <taxon>Eukaryota</taxon>
        <taxon>Fungi</taxon>
        <taxon>Fungi incertae sedis</taxon>
        <taxon>Mucoromycota</taxon>
        <taxon>Glomeromycotina</taxon>
        <taxon>Glomeromycetes</taxon>
        <taxon>Glomerales</taxon>
        <taxon>Glomeraceae</taxon>
        <taxon>Rhizophagus</taxon>
    </lineage>
</organism>
<dbReference type="Proteomes" id="UP000233469">
    <property type="component" value="Unassembled WGS sequence"/>
</dbReference>